<dbReference type="CDD" id="cd19359">
    <property type="entry name" value="TenA_C_Bt3146-like"/>
    <property type="match status" value="1"/>
</dbReference>
<protein>
    <recommendedName>
        <fullName evidence="1">Thiaminase-2/PQQC domain-containing protein</fullName>
    </recommendedName>
</protein>
<evidence type="ECO:0000313" key="3">
    <source>
        <dbReference type="Proteomes" id="UP001175001"/>
    </source>
</evidence>
<dbReference type="InterPro" id="IPR016084">
    <property type="entry name" value="Haem_Oase-like_multi-hlx"/>
</dbReference>
<evidence type="ECO:0000259" key="1">
    <source>
        <dbReference type="Pfam" id="PF03070"/>
    </source>
</evidence>
<accession>A0AA39XY95</accession>
<sequence>MVDQFLNNTFVRFQAQNPDEKALPSYRHYSLQDYYYLLDFVKYRALRLAAVPDISNTELESYLASETKSMADFAAYASKFRNDTLVKELKINSTEIENGTRTVAELAYSNWLQKNEDSGWFTLYVKSIPCVYGWQKLAQKLHDDGNTNKSTKFYKTWIEPNMNSSSGKKLSALLDKYVERYNTTYMYSIWNSTFVEALQFEINFFNDSLNKTL</sequence>
<dbReference type="AlphaFoldDB" id="A0AA39XY95"/>
<organism evidence="2 3">
    <name type="scientific">Lasiodiplodia hormozganensis</name>
    <dbReference type="NCBI Taxonomy" id="869390"/>
    <lineage>
        <taxon>Eukaryota</taxon>
        <taxon>Fungi</taxon>
        <taxon>Dikarya</taxon>
        <taxon>Ascomycota</taxon>
        <taxon>Pezizomycotina</taxon>
        <taxon>Dothideomycetes</taxon>
        <taxon>Dothideomycetes incertae sedis</taxon>
        <taxon>Botryosphaeriales</taxon>
        <taxon>Botryosphaeriaceae</taxon>
        <taxon>Lasiodiplodia</taxon>
    </lineage>
</organism>
<keyword evidence="3" id="KW-1185">Reference proteome</keyword>
<name>A0AA39XY95_9PEZI</name>
<dbReference type="Gene3D" id="1.20.910.10">
    <property type="entry name" value="Heme oxygenase-like"/>
    <property type="match status" value="1"/>
</dbReference>
<dbReference type="GO" id="GO:0006772">
    <property type="term" value="P:thiamine metabolic process"/>
    <property type="evidence" value="ECO:0007669"/>
    <property type="project" value="UniProtKB-ARBA"/>
</dbReference>
<dbReference type="InterPro" id="IPR004305">
    <property type="entry name" value="Thiaminase-2/PQQC"/>
</dbReference>
<dbReference type="EMBL" id="JAUJDW010000072">
    <property type="protein sequence ID" value="KAK0642523.1"/>
    <property type="molecule type" value="Genomic_DNA"/>
</dbReference>
<evidence type="ECO:0000313" key="2">
    <source>
        <dbReference type="EMBL" id="KAK0642523.1"/>
    </source>
</evidence>
<proteinExistence type="predicted"/>
<feature type="domain" description="Thiaminase-2/PQQC" evidence="1">
    <location>
        <begin position="26"/>
        <end position="209"/>
    </location>
</feature>
<dbReference type="SUPFAM" id="SSF48613">
    <property type="entry name" value="Heme oxygenase-like"/>
    <property type="match status" value="1"/>
</dbReference>
<dbReference type="Proteomes" id="UP001175001">
    <property type="component" value="Unassembled WGS sequence"/>
</dbReference>
<dbReference type="Pfam" id="PF03070">
    <property type="entry name" value="TENA_THI-4"/>
    <property type="match status" value="1"/>
</dbReference>
<comment type="caution">
    <text evidence="2">The sequence shown here is derived from an EMBL/GenBank/DDBJ whole genome shotgun (WGS) entry which is preliminary data.</text>
</comment>
<gene>
    <name evidence="2" type="ORF">DIS24_g8932</name>
</gene>
<reference evidence="2" key="1">
    <citation type="submission" date="2023-06" db="EMBL/GenBank/DDBJ databases">
        <title>Multi-omics analyses reveal the molecular pathogenesis toolkit of Lasiodiplodia hormozganensis, a cross-kingdom pathogen.</title>
        <authorList>
            <person name="Felix C."/>
            <person name="Meneses R."/>
            <person name="Goncalves M.F.M."/>
            <person name="Tilleman L."/>
            <person name="Duarte A.S."/>
            <person name="Jorrin-Novo J.V."/>
            <person name="Van De Peer Y."/>
            <person name="Deforce D."/>
            <person name="Van Nieuwerburgh F."/>
            <person name="Esteves A.C."/>
            <person name="Alves A."/>
        </authorList>
    </citation>
    <scope>NUCLEOTIDE SEQUENCE</scope>
    <source>
        <strain evidence="2">CBS 339.90</strain>
    </source>
</reference>